<protein>
    <submittedName>
        <fullName evidence="4">Putative aspartic peptidase A1 family, Aspartic peptidase domain, Xylanase inhibitor</fullName>
    </submittedName>
</protein>
<evidence type="ECO:0000313" key="5">
    <source>
        <dbReference type="Proteomes" id="UP000215914"/>
    </source>
</evidence>
<feature type="chain" id="PRO_5013395488" evidence="2">
    <location>
        <begin position="20"/>
        <end position="213"/>
    </location>
</feature>
<keyword evidence="4" id="KW-0326">Glycosidase</keyword>
<dbReference type="InterPro" id="IPR021109">
    <property type="entry name" value="Peptidase_aspartic_dom_sf"/>
</dbReference>
<dbReference type="SUPFAM" id="SSF50630">
    <property type="entry name" value="Acid proteases"/>
    <property type="match status" value="1"/>
</dbReference>
<keyword evidence="5" id="KW-1185">Reference proteome</keyword>
<keyword evidence="4" id="KW-0119">Carbohydrate metabolism</keyword>
<keyword evidence="2" id="KW-0732">Signal</keyword>
<dbReference type="GO" id="GO:0045493">
    <property type="term" value="P:xylan catabolic process"/>
    <property type="evidence" value="ECO:0007669"/>
    <property type="project" value="UniProtKB-KW"/>
</dbReference>
<evidence type="ECO:0000313" key="4">
    <source>
        <dbReference type="EMBL" id="OTG28723.1"/>
    </source>
</evidence>
<dbReference type="AlphaFoldDB" id="A0A251V0C3"/>
<name>A0A251V0C3_HELAN</name>
<dbReference type="Gene3D" id="2.40.70.10">
    <property type="entry name" value="Acid Proteases"/>
    <property type="match status" value="1"/>
</dbReference>
<sequence length="213" mass="22469">MEALHLTILFLLSLTVVHSLNPNCGLPSQGSTLRVYHVSSPCSPFRPKTTLSWEESVLQMQADDKTRLIYLTSLVAGRSFVPIGSGRQIIQSPTYIVKANFGTPAQSLLMALDTSTDMALVPCAGCVGCSSSTFDSTKSVSFSSLACGADQCKQVQSSSCPGTTCSVNMTYGSSSIAANLAQDNLTLATDSVVGYSFSCIQNVVGGSFPHKVF</sequence>
<dbReference type="Pfam" id="PF14543">
    <property type="entry name" value="TAXi_N"/>
    <property type="match status" value="1"/>
</dbReference>
<feature type="domain" description="Peptidase A1" evidence="3">
    <location>
        <begin position="95"/>
        <end position="213"/>
    </location>
</feature>
<keyword evidence="4" id="KW-0624">Polysaccharide degradation</keyword>
<dbReference type="Proteomes" id="UP000215914">
    <property type="component" value="Chromosome 4"/>
</dbReference>
<dbReference type="PANTHER" id="PTHR13683">
    <property type="entry name" value="ASPARTYL PROTEASES"/>
    <property type="match status" value="1"/>
</dbReference>
<dbReference type="GO" id="GO:0004190">
    <property type="term" value="F:aspartic-type endopeptidase activity"/>
    <property type="evidence" value="ECO:0007669"/>
    <property type="project" value="InterPro"/>
</dbReference>
<evidence type="ECO:0000256" key="1">
    <source>
        <dbReference type="ARBA" id="ARBA00007447"/>
    </source>
</evidence>
<dbReference type="GO" id="GO:0016798">
    <property type="term" value="F:hydrolase activity, acting on glycosyl bonds"/>
    <property type="evidence" value="ECO:0007669"/>
    <property type="project" value="UniProtKB-KW"/>
</dbReference>
<accession>A0A251V0C3</accession>
<dbReference type="GO" id="GO:0006508">
    <property type="term" value="P:proteolysis"/>
    <property type="evidence" value="ECO:0007669"/>
    <property type="project" value="InterPro"/>
</dbReference>
<gene>
    <name evidence="4" type="ORF">HannXRQ_Chr04g0114441</name>
</gene>
<dbReference type="InParanoid" id="A0A251V0C3"/>
<organism evidence="4 5">
    <name type="scientific">Helianthus annuus</name>
    <name type="common">Common sunflower</name>
    <dbReference type="NCBI Taxonomy" id="4232"/>
    <lineage>
        <taxon>Eukaryota</taxon>
        <taxon>Viridiplantae</taxon>
        <taxon>Streptophyta</taxon>
        <taxon>Embryophyta</taxon>
        <taxon>Tracheophyta</taxon>
        <taxon>Spermatophyta</taxon>
        <taxon>Magnoliopsida</taxon>
        <taxon>eudicotyledons</taxon>
        <taxon>Gunneridae</taxon>
        <taxon>Pentapetalae</taxon>
        <taxon>asterids</taxon>
        <taxon>campanulids</taxon>
        <taxon>Asterales</taxon>
        <taxon>Asteraceae</taxon>
        <taxon>Asteroideae</taxon>
        <taxon>Heliantheae alliance</taxon>
        <taxon>Heliantheae</taxon>
        <taxon>Helianthus</taxon>
    </lineage>
</organism>
<dbReference type="PANTHER" id="PTHR13683:SF798">
    <property type="entry name" value="ASPARTYL PROTEASE AED3-LIKE"/>
    <property type="match status" value="1"/>
</dbReference>
<dbReference type="InterPro" id="IPR033121">
    <property type="entry name" value="PEPTIDASE_A1"/>
</dbReference>
<evidence type="ECO:0000259" key="3">
    <source>
        <dbReference type="PROSITE" id="PS51767"/>
    </source>
</evidence>
<dbReference type="EMBL" id="CM007893">
    <property type="protein sequence ID" value="OTG28723.1"/>
    <property type="molecule type" value="Genomic_DNA"/>
</dbReference>
<evidence type="ECO:0000256" key="2">
    <source>
        <dbReference type="SAM" id="SignalP"/>
    </source>
</evidence>
<dbReference type="InterPro" id="IPR001461">
    <property type="entry name" value="Aspartic_peptidase_A1"/>
</dbReference>
<keyword evidence="4" id="KW-0858">Xylan degradation</keyword>
<dbReference type="OMA" id="YGSSTLW"/>
<proteinExistence type="inferred from homology"/>
<feature type="signal peptide" evidence="2">
    <location>
        <begin position="1"/>
        <end position="19"/>
    </location>
</feature>
<comment type="similarity">
    <text evidence="1">Belongs to the peptidase A1 family.</text>
</comment>
<dbReference type="PROSITE" id="PS51767">
    <property type="entry name" value="PEPTIDASE_A1"/>
    <property type="match status" value="1"/>
</dbReference>
<dbReference type="InterPro" id="IPR032861">
    <property type="entry name" value="TAXi_N"/>
</dbReference>
<keyword evidence="4" id="KW-0378">Hydrolase</keyword>
<reference evidence="5" key="1">
    <citation type="journal article" date="2017" name="Nature">
        <title>The sunflower genome provides insights into oil metabolism, flowering and Asterid evolution.</title>
        <authorList>
            <person name="Badouin H."/>
            <person name="Gouzy J."/>
            <person name="Grassa C.J."/>
            <person name="Murat F."/>
            <person name="Staton S.E."/>
            <person name="Cottret L."/>
            <person name="Lelandais-Briere C."/>
            <person name="Owens G.L."/>
            <person name="Carrere S."/>
            <person name="Mayjonade B."/>
            <person name="Legrand L."/>
            <person name="Gill N."/>
            <person name="Kane N.C."/>
            <person name="Bowers J.E."/>
            <person name="Hubner S."/>
            <person name="Bellec A."/>
            <person name="Berard A."/>
            <person name="Berges H."/>
            <person name="Blanchet N."/>
            <person name="Boniface M.C."/>
            <person name="Brunel D."/>
            <person name="Catrice O."/>
            <person name="Chaidir N."/>
            <person name="Claudel C."/>
            <person name="Donnadieu C."/>
            <person name="Faraut T."/>
            <person name="Fievet G."/>
            <person name="Helmstetter N."/>
            <person name="King M."/>
            <person name="Knapp S.J."/>
            <person name="Lai Z."/>
            <person name="Le Paslier M.C."/>
            <person name="Lippi Y."/>
            <person name="Lorenzon L."/>
            <person name="Mandel J.R."/>
            <person name="Marage G."/>
            <person name="Marchand G."/>
            <person name="Marquand E."/>
            <person name="Bret-Mestries E."/>
            <person name="Morien E."/>
            <person name="Nambeesan S."/>
            <person name="Nguyen T."/>
            <person name="Pegot-Espagnet P."/>
            <person name="Pouilly N."/>
            <person name="Raftis F."/>
            <person name="Sallet E."/>
            <person name="Schiex T."/>
            <person name="Thomas J."/>
            <person name="Vandecasteele C."/>
            <person name="Vares D."/>
            <person name="Vear F."/>
            <person name="Vautrin S."/>
            <person name="Crespi M."/>
            <person name="Mangin B."/>
            <person name="Burke J.M."/>
            <person name="Salse J."/>
            <person name="Munos S."/>
            <person name="Vincourt P."/>
            <person name="Rieseberg L.H."/>
            <person name="Langlade N.B."/>
        </authorList>
    </citation>
    <scope>NUCLEOTIDE SEQUENCE [LARGE SCALE GENOMIC DNA]</scope>
    <source>
        <strain evidence="5">cv. SF193</strain>
    </source>
</reference>